<dbReference type="GO" id="GO:0007193">
    <property type="term" value="P:adenylate cyclase-inhibiting G protein-coupled receptor signaling pathway"/>
    <property type="evidence" value="ECO:0007669"/>
    <property type="project" value="TreeGrafter"/>
</dbReference>
<dbReference type="InterPro" id="IPR003119">
    <property type="entry name" value="SAP_A"/>
</dbReference>
<feature type="domain" description="Saposin A-type" evidence="16">
    <location>
        <begin position="19"/>
        <end position="59"/>
    </location>
</feature>
<keyword evidence="17" id="KW-1185">Reference proteome</keyword>
<accession>A0A6J3HBL1</accession>
<evidence type="ECO:0000256" key="5">
    <source>
        <dbReference type="ARBA" id="ARBA00022737"/>
    </source>
</evidence>
<keyword evidence="8" id="KW-0458">Lysosome</keyword>
<evidence type="ECO:0000256" key="1">
    <source>
        <dbReference type="ARBA" id="ARBA00004371"/>
    </source>
</evidence>
<dbReference type="InterPro" id="IPR051428">
    <property type="entry name" value="Sphingo_Act-Surfact_Prot"/>
</dbReference>
<dbReference type="InterPro" id="IPR008373">
    <property type="entry name" value="Saposin"/>
</dbReference>
<dbReference type="GO" id="GO:0019216">
    <property type="term" value="P:regulation of lipid metabolic process"/>
    <property type="evidence" value="ECO:0007669"/>
    <property type="project" value="TreeGrafter"/>
</dbReference>
<name>A0A6J3HBL1_SAPAP</name>
<dbReference type="InterPro" id="IPR007856">
    <property type="entry name" value="SapB_1"/>
</dbReference>
<feature type="domain" description="Saposin B-type" evidence="15">
    <location>
        <begin position="60"/>
        <end position="143"/>
    </location>
</feature>
<evidence type="ECO:0000313" key="17">
    <source>
        <dbReference type="Proteomes" id="UP000504640"/>
    </source>
</evidence>
<keyword evidence="7" id="KW-0325">Glycoprotein</keyword>
<dbReference type="GO" id="GO:0060736">
    <property type="term" value="P:prostate gland growth"/>
    <property type="evidence" value="ECO:0007669"/>
    <property type="project" value="TreeGrafter"/>
</dbReference>
<dbReference type="Pfam" id="PF03489">
    <property type="entry name" value="SapB_2"/>
    <property type="match status" value="1"/>
</dbReference>
<dbReference type="GO" id="GO:0005764">
    <property type="term" value="C:lysosome"/>
    <property type="evidence" value="ECO:0007669"/>
    <property type="project" value="InterPro"/>
</dbReference>
<evidence type="ECO:0000256" key="8">
    <source>
        <dbReference type="ARBA" id="ARBA00023228"/>
    </source>
</evidence>
<dbReference type="Proteomes" id="UP000504640">
    <property type="component" value="Unplaced"/>
</dbReference>
<evidence type="ECO:0000256" key="11">
    <source>
        <dbReference type="ARBA" id="ARBA00037606"/>
    </source>
</evidence>
<feature type="chain" id="PRO_5026851820" description="Prosaposin" evidence="14">
    <location>
        <begin position="18"/>
        <end position="318"/>
    </location>
</feature>
<dbReference type="Pfam" id="PF02199">
    <property type="entry name" value="SapA"/>
    <property type="match status" value="1"/>
</dbReference>
<evidence type="ECO:0000256" key="6">
    <source>
        <dbReference type="ARBA" id="ARBA00023157"/>
    </source>
</evidence>
<dbReference type="SMART" id="SM00162">
    <property type="entry name" value="SAPA"/>
    <property type="match status" value="1"/>
</dbReference>
<dbReference type="Gene3D" id="1.10.225.10">
    <property type="entry name" value="Saposin-like"/>
    <property type="match status" value="2"/>
</dbReference>
<organism evidence="17 18">
    <name type="scientific">Sapajus apella</name>
    <name type="common">Brown-capped capuchin</name>
    <name type="synonym">Cebus apella</name>
    <dbReference type="NCBI Taxonomy" id="9515"/>
    <lineage>
        <taxon>Eukaryota</taxon>
        <taxon>Metazoa</taxon>
        <taxon>Chordata</taxon>
        <taxon>Craniata</taxon>
        <taxon>Vertebrata</taxon>
        <taxon>Euteleostomi</taxon>
        <taxon>Mammalia</taxon>
        <taxon>Eutheria</taxon>
        <taxon>Euarchontoglires</taxon>
        <taxon>Primates</taxon>
        <taxon>Haplorrhini</taxon>
        <taxon>Platyrrhini</taxon>
        <taxon>Cebidae</taxon>
        <taxon>Cebinae</taxon>
        <taxon>Sapajus</taxon>
    </lineage>
</organism>
<evidence type="ECO:0000256" key="14">
    <source>
        <dbReference type="SAM" id="SignalP"/>
    </source>
</evidence>
<dbReference type="SUPFAM" id="SSF47862">
    <property type="entry name" value="Saposin"/>
    <property type="match status" value="2"/>
</dbReference>
<dbReference type="PROSITE" id="PS50015">
    <property type="entry name" value="SAP_B"/>
    <property type="match status" value="1"/>
</dbReference>
<comment type="subcellular location">
    <subcellularLocation>
        <location evidence="1">Lysosome</location>
    </subcellularLocation>
    <subcellularLocation>
        <location evidence="2">Secreted</location>
    </subcellularLocation>
</comment>
<dbReference type="PROSITE" id="PS51110">
    <property type="entry name" value="SAP_A"/>
    <property type="match status" value="1"/>
</dbReference>
<dbReference type="RefSeq" id="XP_032127601.1">
    <property type="nucleotide sequence ID" value="XM_032271710.1"/>
</dbReference>
<dbReference type="PANTHER" id="PTHR11480">
    <property type="entry name" value="SAPOSIN-RELATED"/>
    <property type="match status" value="1"/>
</dbReference>
<dbReference type="SMART" id="SM00741">
    <property type="entry name" value="SapB"/>
    <property type="match status" value="2"/>
</dbReference>
<dbReference type="GO" id="GO:0005576">
    <property type="term" value="C:extracellular region"/>
    <property type="evidence" value="ECO:0007669"/>
    <property type="project" value="UniProtKB-SubCell"/>
</dbReference>
<proteinExistence type="predicted"/>
<gene>
    <name evidence="18" type="primary">LOC116545090</name>
</gene>
<evidence type="ECO:0000259" key="15">
    <source>
        <dbReference type="PROSITE" id="PS50015"/>
    </source>
</evidence>
<dbReference type="Pfam" id="PF05184">
    <property type="entry name" value="SapB_1"/>
    <property type="match status" value="1"/>
</dbReference>
<dbReference type="GO" id="GO:0060742">
    <property type="term" value="P:epithelial cell differentiation involved in prostate gland development"/>
    <property type="evidence" value="ECO:0007669"/>
    <property type="project" value="TreeGrafter"/>
</dbReference>
<dbReference type="FunFam" id="1.10.225.10:FF:000002">
    <property type="entry name" value="prosaposin isoform X2"/>
    <property type="match status" value="1"/>
</dbReference>
<evidence type="ECO:0000256" key="2">
    <source>
        <dbReference type="ARBA" id="ARBA00004613"/>
    </source>
</evidence>
<dbReference type="PRINTS" id="PR01797">
    <property type="entry name" value="SAPOSIN"/>
</dbReference>
<dbReference type="InterPro" id="IPR008138">
    <property type="entry name" value="SapB_2"/>
</dbReference>
<keyword evidence="6" id="KW-1015">Disulfide bond</keyword>
<keyword evidence="4 14" id="KW-0732">Signal</keyword>
<evidence type="ECO:0000256" key="10">
    <source>
        <dbReference type="ARBA" id="ARBA00037231"/>
    </source>
</evidence>
<comment type="function">
    <text evidence="9">Saposin-A and saposin-C stimulate the hydrolysis of glucosylceramide by beta-glucosylceramidase (EC 3.2.1.45) and galactosylceramide by beta-galactosylceramidase (EC 3.2.1.46). Saposin-C apparently acts by combining with the enzyme and acidic lipid to form an activated complex, rather than by solubilizing the substrate.</text>
</comment>
<keyword evidence="5" id="KW-0677">Repeat</keyword>
<dbReference type="GO" id="GO:0016020">
    <property type="term" value="C:membrane"/>
    <property type="evidence" value="ECO:0007669"/>
    <property type="project" value="GOC"/>
</dbReference>
<feature type="compositionally biased region" description="Basic and acidic residues" evidence="13">
    <location>
        <begin position="302"/>
        <end position="318"/>
    </location>
</feature>
<evidence type="ECO:0000259" key="16">
    <source>
        <dbReference type="PROSITE" id="PS51110"/>
    </source>
</evidence>
<keyword evidence="3" id="KW-0964">Secreted</keyword>
<evidence type="ECO:0000256" key="4">
    <source>
        <dbReference type="ARBA" id="ARBA00022729"/>
    </source>
</evidence>
<comment type="function">
    <text evidence="11">Saposin-B stimulates the hydrolysis of galacto-cerebroside sulfate by arylsulfatase A (EC 3.1.6.8), GM1 gangliosides by beta-galactosidase (EC 3.2.1.23) and globotriaosylceramide by alpha-galactosidase A (EC 3.2.1.22). Saposin-B forms a solubilizing complex with the substrates of the sphingolipid hydrolases.</text>
</comment>
<evidence type="ECO:0000313" key="18">
    <source>
        <dbReference type="RefSeq" id="XP_032127601.1"/>
    </source>
</evidence>
<evidence type="ECO:0000256" key="12">
    <source>
        <dbReference type="ARBA" id="ARBA00040265"/>
    </source>
</evidence>
<dbReference type="AlphaFoldDB" id="A0A6J3HBL1"/>
<feature type="compositionally biased region" description="Basic and acidic residues" evidence="13">
    <location>
        <begin position="278"/>
        <end position="293"/>
    </location>
</feature>
<dbReference type="PANTHER" id="PTHR11480:SF36">
    <property type="entry name" value="PROSAPOSIN"/>
    <property type="match status" value="1"/>
</dbReference>
<dbReference type="InterPro" id="IPR008139">
    <property type="entry name" value="SaposinB_dom"/>
</dbReference>
<dbReference type="GeneID" id="116545090"/>
<dbReference type="InterPro" id="IPR011001">
    <property type="entry name" value="Saposin-like"/>
</dbReference>
<evidence type="ECO:0000256" key="7">
    <source>
        <dbReference type="ARBA" id="ARBA00023180"/>
    </source>
</evidence>
<evidence type="ECO:0000256" key="3">
    <source>
        <dbReference type="ARBA" id="ARBA00022525"/>
    </source>
</evidence>
<feature type="signal peptide" evidence="14">
    <location>
        <begin position="1"/>
        <end position="17"/>
    </location>
</feature>
<protein>
    <recommendedName>
        <fullName evidence="12">Prosaposin</fullName>
    </recommendedName>
</protein>
<comment type="function">
    <text evidence="10">Saposin-D is a specific sphingomyelin phosphodiesterase activator (EC 3.1.4.12).</text>
</comment>
<sequence>MFSIFLLISSLLRAASSRPVLGLKECCRAPAVWCQNVKTASDFGPVKHCLQTAWNKQTAKSLPCDICKDVVTSAGDMLKDNAIKVEILVHLEKTCDWLPKPNMSASCKEIVDSYLLVILDIIKGEMSCPGEVCSALSLCKSLQKHLAELNHQKQLESNKSPELDMSELVAPSMASIPLLLCPQVGPHSKPQPKVDRDVCQDRNQMVTDIQTAVQTNSTFVQALAEHVKEQCDHLGPGMADTCKNCISQYFEIAIHMMHMEYCCYVASSQRISGKHYGLHSDRQYPDAGRKERPWGPTQSGERGPEFPRWVERGPELSQ</sequence>
<dbReference type="GO" id="GO:0006665">
    <property type="term" value="P:sphingolipid metabolic process"/>
    <property type="evidence" value="ECO:0007669"/>
    <property type="project" value="InterPro"/>
</dbReference>
<evidence type="ECO:0000256" key="9">
    <source>
        <dbReference type="ARBA" id="ARBA00037150"/>
    </source>
</evidence>
<feature type="region of interest" description="Disordered" evidence="13">
    <location>
        <begin position="277"/>
        <end position="318"/>
    </location>
</feature>
<evidence type="ECO:0000256" key="13">
    <source>
        <dbReference type="SAM" id="MobiDB-lite"/>
    </source>
</evidence>
<reference evidence="18" key="1">
    <citation type="submission" date="2025-08" db="UniProtKB">
        <authorList>
            <consortium name="RefSeq"/>
        </authorList>
    </citation>
    <scope>IDENTIFICATION</scope>
    <source>
        <tissue evidence="18">Blood</tissue>
    </source>
</reference>